<dbReference type="GO" id="GO:0008289">
    <property type="term" value="F:lipid binding"/>
    <property type="evidence" value="ECO:0007669"/>
    <property type="project" value="UniProtKB-KW"/>
</dbReference>
<dbReference type="InterPro" id="IPR031259">
    <property type="entry name" value="ILBP"/>
</dbReference>
<gene>
    <name evidence="4" type="ORF">CGI_10009612</name>
</gene>
<evidence type="ECO:0000313" key="4">
    <source>
        <dbReference type="EMBL" id="EKC19141.1"/>
    </source>
</evidence>
<feature type="domain" description="Lipocalin/cytosolic fatty-acid binding" evidence="3">
    <location>
        <begin position="9"/>
        <end position="87"/>
    </location>
</feature>
<dbReference type="InterPro" id="IPR000463">
    <property type="entry name" value="Fatty_acid-bd"/>
</dbReference>
<evidence type="ECO:0000259" key="3">
    <source>
        <dbReference type="Pfam" id="PF00061"/>
    </source>
</evidence>
<dbReference type="Gene3D" id="2.40.128.20">
    <property type="match status" value="3"/>
</dbReference>
<name>K1QCD0_MAGGI</name>
<sequence>MDEIKNKFVGKWKLDRSERFEDFLRECGVNFFARKMAGMASPVSEISVKEDDKVHISMVTSFMTQEDCFKLGEEFEKDMRGNKMVGKPSVVDGKIIIEYTPTDPSIKPQKVTRETMEIGDVTCLNVVFRKMAGAAKPVIEIKIENDTVNIVSKVSFFNQVISFKLDEPYQQNYEGLEMNCMSRWENGKIITEANPVAEGKGKAQKFVREISNDELIQTMYVGDLDEPYQQNYEGLEMNCMSRWENGKIITEANPVAEGKGKAQKFVREISNDELIQTMYVGDVKCTRVFKRTSE</sequence>
<evidence type="ECO:0000256" key="1">
    <source>
        <dbReference type="ARBA" id="ARBA00008390"/>
    </source>
</evidence>
<evidence type="ECO:0000256" key="2">
    <source>
        <dbReference type="ARBA" id="ARBA00023121"/>
    </source>
</evidence>
<dbReference type="PANTHER" id="PTHR11955">
    <property type="entry name" value="FATTY ACID BINDING PROTEIN"/>
    <property type="match status" value="1"/>
</dbReference>
<dbReference type="EMBL" id="JH816300">
    <property type="protein sequence ID" value="EKC19141.1"/>
    <property type="molecule type" value="Genomic_DNA"/>
</dbReference>
<organism evidence="4">
    <name type="scientific">Magallana gigas</name>
    <name type="common">Pacific oyster</name>
    <name type="synonym">Crassostrea gigas</name>
    <dbReference type="NCBI Taxonomy" id="29159"/>
    <lineage>
        <taxon>Eukaryota</taxon>
        <taxon>Metazoa</taxon>
        <taxon>Spiralia</taxon>
        <taxon>Lophotrochozoa</taxon>
        <taxon>Mollusca</taxon>
        <taxon>Bivalvia</taxon>
        <taxon>Autobranchia</taxon>
        <taxon>Pteriomorphia</taxon>
        <taxon>Ostreida</taxon>
        <taxon>Ostreoidea</taxon>
        <taxon>Ostreidae</taxon>
        <taxon>Magallana</taxon>
    </lineage>
</organism>
<comment type="similarity">
    <text evidence="1">Belongs to the calycin superfamily. Fatty-acid binding protein (FABP) family.</text>
</comment>
<protein>
    <submittedName>
        <fullName evidence="4">Fatty acid-binding protein, adipocyte</fullName>
    </submittedName>
</protein>
<dbReference type="InParanoid" id="K1QCD0"/>
<dbReference type="Pfam" id="PF00061">
    <property type="entry name" value="Lipocalin"/>
    <property type="match status" value="1"/>
</dbReference>
<accession>K1QCD0</accession>
<dbReference type="CDD" id="cd00742">
    <property type="entry name" value="FABP"/>
    <property type="match status" value="1"/>
</dbReference>
<dbReference type="InterPro" id="IPR000566">
    <property type="entry name" value="Lipocln_cytosolic_FA-bd_dom"/>
</dbReference>
<proteinExistence type="inferred from homology"/>
<reference evidence="4" key="1">
    <citation type="journal article" date="2012" name="Nature">
        <title>The oyster genome reveals stress adaptation and complexity of shell formation.</title>
        <authorList>
            <person name="Zhang G."/>
            <person name="Fang X."/>
            <person name="Guo X."/>
            <person name="Li L."/>
            <person name="Luo R."/>
            <person name="Xu F."/>
            <person name="Yang P."/>
            <person name="Zhang L."/>
            <person name="Wang X."/>
            <person name="Qi H."/>
            <person name="Xiong Z."/>
            <person name="Que H."/>
            <person name="Xie Y."/>
            <person name="Holland P.W."/>
            <person name="Paps J."/>
            <person name="Zhu Y."/>
            <person name="Wu F."/>
            <person name="Chen Y."/>
            <person name="Wang J."/>
            <person name="Peng C."/>
            <person name="Meng J."/>
            <person name="Yang L."/>
            <person name="Liu J."/>
            <person name="Wen B."/>
            <person name="Zhang N."/>
            <person name="Huang Z."/>
            <person name="Zhu Q."/>
            <person name="Feng Y."/>
            <person name="Mount A."/>
            <person name="Hedgecock D."/>
            <person name="Xu Z."/>
            <person name="Liu Y."/>
            <person name="Domazet-Loso T."/>
            <person name="Du Y."/>
            <person name="Sun X."/>
            <person name="Zhang S."/>
            <person name="Liu B."/>
            <person name="Cheng P."/>
            <person name="Jiang X."/>
            <person name="Li J."/>
            <person name="Fan D."/>
            <person name="Wang W."/>
            <person name="Fu W."/>
            <person name="Wang T."/>
            <person name="Wang B."/>
            <person name="Zhang J."/>
            <person name="Peng Z."/>
            <person name="Li Y."/>
            <person name="Li N."/>
            <person name="Wang J."/>
            <person name="Chen M."/>
            <person name="He Y."/>
            <person name="Tan F."/>
            <person name="Song X."/>
            <person name="Zheng Q."/>
            <person name="Huang R."/>
            <person name="Yang H."/>
            <person name="Du X."/>
            <person name="Chen L."/>
            <person name="Yang M."/>
            <person name="Gaffney P.M."/>
            <person name="Wang S."/>
            <person name="Luo L."/>
            <person name="She Z."/>
            <person name="Ming Y."/>
            <person name="Huang W."/>
            <person name="Zhang S."/>
            <person name="Huang B."/>
            <person name="Zhang Y."/>
            <person name="Qu T."/>
            <person name="Ni P."/>
            <person name="Miao G."/>
            <person name="Wang J."/>
            <person name="Wang Q."/>
            <person name="Steinberg C.E."/>
            <person name="Wang H."/>
            <person name="Li N."/>
            <person name="Qian L."/>
            <person name="Zhang G."/>
            <person name="Li Y."/>
            <person name="Yang H."/>
            <person name="Liu X."/>
            <person name="Wang J."/>
            <person name="Yin Y."/>
            <person name="Wang J."/>
        </authorList>
    </citation>
    <scope>NUCLEOTIDE SEQUENCE [LARGE SCALE GENOMIC DNA]</scope>
    <source>
        <strain evidence="4">05x7-T-G4-1.051#20</strain>
    </source>
</reference>
<dbReference type="HOGENOM" id="CLU_947472_0_0_1"/>
<dbReference type="AlphaFoldDB" id="K1QCD0"/>
<keyword evidence="2" id="KW-0446">Lipid-binding</keyword>
<dbReference type="InterPro" id="IPR012674">
    <property type="entry name" value="Calycin"/>
</dbReference>
<dbReference type="PRINTS" id="PR00178">
    <property type="entry name" value="FATTYACIDBP"/>
</dbReference>
<dbReference type="SUPFAM" id="SSF50814">
    <property type="entry name" value="Lipocalins"/>
    <property type="match status" value="3"/>
</dbReference>